<dbReference type="CTD" id="55120"/>
<sequence>MAEYSDIVKCHPLLVLISEKPMTWYGFMVVNKDTRIEIKLRVPHYPELRGASVHFGQQICLFQGSEFRSKYKGLLQNATSVLSFLRQLQGLMEGIIKKKRIESTTKEYFFNKDMLKELKTVLKEPNIEVQGNNDLSAVKIIYKSISVTLKPENTGNSWALISSDLPELPIWRPFDKCISTLMEATKTLQAKVNALEDIWRELAEIDENCWVIDPVNPKPCHLYRRIHINSALSLHIKLNPLDSDGHHPEMKLLGSDKEVYKTREILSDNLCKWDADRSILENIMELLQIEELPQRPPDEPKDDGAIFGDDECCICFSMESENGEIPSEICSNEKCRKHFHSSCLLEWLQTVAGKQMYFARCHGTCPVCKENISCAVKLNFLYNWELI</sequence>
<dbReference type="GO" id="GO:0008270">
    <property type="term" value="F:zinc ion binding"/>
    <property type="evidence" value="ECO:0007669"/>
    <property type="project" value="UniProtKB-KW"/>
</dbReference>
<dbReference type="Proteomes" id="UP000694866">
    <property type="component" value="Unplaced"/>
</dbReference>
<reference evidence="6" key="1">
    <citation type="submission" date="2025-08" db="UniProtKB">
        <authorList>
            <consortium name="RefSeq"/>
        </authorList>
    </citation>
    <scope>IDENTIFICATION</scope>
    <source>
        <strain evidence="6">USDA-PBARC FA_bdor</strain>
        <tissue evidence="6">Whole organism</tissue>
    </source>
</reference>
<dbReference type="GO" id="GO:0043240">
    <property type="term" value="C:Fanconi anaemia nuclear complex"/>
    <property type="evidence" value="ECO:0007669"/>
    <property type="project" value="InterPro"/>
</dbReference>
<dbReference type="PROSITE" id="PS50089">
    <property type="entry name" value="ZF_RING_2"/>
    <property type="match status" value="1"/>
</dbReference>
<dbReference type="InterPro" id="IPR026850">
    <property type="entry name" value="FANCL_C"/>
</dbReference>
<dbReference type="CDD" id="cd23832">
    <property type="entry name" value="DRWD-C_FANCL"/>
    <property type="match status" value="1"/>
</dbReference>
<dbReference type="InterPro" id="IPR019162">
    <property type="entry name" value="FancL_WD-rpt_cont_dom"/>
</dbReference>
<gene>
    <name evidence="6" type="primary">Fancl</name>
</gene>
<name>A0A9R1TVD9_9HYME</name>
<evidence type="ECO:0000313" key="6">
    <source>
        <dbReference type="RefSeq" id="XP_011297839.1"/>
    </source>
</evidence>
<organism evidence="5 6">
    <name type="scientific">Fopius arisanus</name>
    <dbReference type="NCBI Taxonomy" id="64838"/>
    <lineage>
        <taxon>Eukaryota</taxon>
        <taxon>Metazoa</taxon>
        <taxon>Ecdysozoa</taxon>
        <taxon>Arthropoda</taxon>
        <taxon>Hexapoda</taxon>
        <taxon>Insecta</taxon>
        <taxon>Pterygota</taxon>
        <taxon>Neoptera</taxon>
        <taxon>Endopterygota</taxon>
        <taxon>Hymenoptera</taxon>
        <taxon>Apocrita</taxon>
        <taxon>Ichneumonoidea</taxon>
        <taxon>Braconidae</taxon>
        <taxon>Opiinae</taxon>
        <taxon>Fopius</taxon>
    </lineage>
</organism>
<dbReference type="RefSeq" id="XP_011297839.1">
    <property type="nucleotide sequence ID" value="XM_011299537.1"/>
</dbReference>
<keyword evidence="2" id="KW-0862">Zinc</keyword>
<accession>A0A9R1TVD9</accession>
<keyword evidence="5" id="KW-1185">Reference proteome</keyword>
<dbReference type="InterPro" id="IPR013083">
    <property type="entry name" value="Znf_RING/FYVE/PHD"/>
</dbReference>
<evidence type="ECO:0000259" key="4">
    <source>
        <dbReference type="PROSITE" id="PS50089"/>
    </source>
</evidence>
<dbReference type="PANTHER" id="PTHR13206">
    <property type="entry name" value="UBIQUITIN LIGASE PROTEIN PHF9 FANCONI ANEMIA GROUP L PROTEIN"/>
    <property type="match status" value="1"/>
</dbReference>
<dbReference type="KEGG" id="fas:105263364"/>
<dbReference type="GeneID" id="105263364"/>
<dbReference type="AlphaFoldDB" id="A0A9R1TVD9"/>
<dbReference type="GO" id="GO:0061630">
    <property type="term" value="F:ubiquitin protein ligase activity"/>
    <property type="evidence" value="ECO:0007669"/>
    <property type="project" value="TreeGrafter"/>
</dbReference>
<dbReference type="Pfam" id="PF11793">
    <property type="entry name" value="FANCL_C"/>
    <property type="match status" value="1"/>
</dbReference>
<dbReference type="InterPro" id="IPR044037">
    <property type="entry name" value="FANCL_d3"/>
</dbReference>
<dbReference type="Gene3D" id="3.10.110.20">
    <property type="entry name" value="RWD domain-like"/>
    <property type="match status" value="1"/>
</dbReference>
<dbReference type="InterPro" id="IPR043003">
    <property type="entry name" value="FANCL_d3_sf"/>
</dbReference>
<dbReference type="OrthoDB" id="10263265at2759"/>
<evidence type="ECO:0000256" key="3">
    <source>
        <dbReference type="PROSITE-ProRule" id="PRU00175"/>
    </source>
</evidence>
<feature type="domain" description="RING-type" evidence="4">
    <location>
        <begin position="312"/>
        <end position="369"/>
    </location>
</feature>
<dbReference type="SUPFAM" id="SSF57850">
    <property type="entry name" value="RING/U-box"/>
    <property type="match status" value="1"/>
</dbReference>
<evidence type="ECO:0000313" key="5">
    <source>
        <dbReference type="Proteomes" id="UP000694866"/>
    </source>
</evidence>
<dbReference type="Pfam" id="PF09765">
    <property type="entry name" value="FANCL_d1"/>
    <property type="match status" value="1"/>
</dbReference>
<proteinExistence type="predicted"/>
<evidence type="ECO:0000256" key="2">
    <source>
        <dbReference type="ARBA" id="ARBA00022833"/>
    </source>
</evidence>
<dbReference type="PANTHER" id="PTHR13206:SF0">
    <property type="entry name" value="E3 UBIQUITIN-PROTEIN LIGASE FANCL"/>
    <property type="match status" value="1"/>
</dbReference>
<dbReference type="GO" id="GO:0006513">
    <property type="term" value="P:protein monoubiquitination"/>
    <property type="evidence" value="ECO:0007669"/>
    <property type="project" value="TreeGrafter"/>
</dbReference>
<dbReference type="GO" id="GO:0036297">
    <property type="term" value="P:interstrand cross-link repair"/>
    <property type="evidence" value="ECO:0007669"/>
    <property type="project" value="InterPro"/>
</dbReference>
<dbReference type="Pfam" id="PF18891">
    <property type="entry name" value="FANCL_d3"/>
    <property type="match status" value="1"/>
</dbReference>
<evidence type="ECO:0000256" key="1">
    <source>
        <dbReference type="ARBA" id="ARBA00022771"/>
    </source>
</evidence>
<protein>
    <submittedName>
        <fullName evidence="6">E3 ubiquitin-protein ligase FANCL</fullName>
    </submittedName>
</protein>
<dbReference type="SMART" id="SM01197">
    <property type="entry name" value="FANCL_C"/>
    <property type="match status" value="1"/>
</dbReference>
<dbReference type="InterPro" id="IPR026848">
    <property type="entry name" value="Fancl"/>
</dbReference>
<dbReference type="Gene3D" id="3.30.40.10">
    <property type="entry name" value="Zinc/RING finger domain, C3HC4 (zinc finger)"/>
    <property type="match status" value="1"/>
</dbReference>
<keyword evidence="1 3" id="KW-0479">Metal-binding</keyword>
<keyword evidence="1 3" id="KW-0863">Zinc-finger</keyword>
<dbReference type="InterPro" id="IPR001841">
    <property type="entry name" value="Znf_RING"/>
</dbReference>